<dbReference type="SUPFAM" id="SSF53098">
    <property type="entry name" value="Ribonuclease H-like"/>
    <property type="match status" value="1"/>
</dbReference>
<dbReference type="RefSeq" id="XP_060675231.1">
    <property type="nucleotide sequence ID" value="XM_060819248.1"/>
</dbReference>
<name>A0ABM4AES3_ZIZJJ</name>
<evidence type="ECO:0000313" key="3">
    <source>
        <dbReference type="RefSeq" id="XP_060675231.1"/>
    </source>
</evidence>
<dbReference type="PANTHER" id="PTHR32166:SF123">
    <property type="entry name" value="BED-TYPE DOMAIN-CONTAINING PROTEIN"/>
    <property type="match status" value="1"/>
</dbReference>
<protein>
    <submittedName>
        <fullName evidence="3">Uncharacterized protein LOC132804569</fullName>
    </submittedName>
</protein>
<dbReference type="PANTHER" id="PTHR32166">
    <property type="entry name" value="OSJNBA0013A04.12 PROTEIN"/>
    <property type="match status" value="1"/>
</dbReference>
<dbReference type="Proteomes" id="UP001652623">
    <property type="component" value="Chromosome 7"/>
</dbReference>
<reference evidence="3" key="1">
    <citation type="submission" date="2025-08" db="UniProtKB">
        <authorList>
            <consortium name="RefSeq"/>
        </authorList>
    </citation>
    <scope>IDENTIFICATION</scope>
    <source>
        <tissue evidence="3">Seedling</tissue>
    </source>
</reference>
<dbReference type="InterPro" id="IPR007021">
    <property type="entry name" value="DUF659"/>
</dbReference>
<dbReference type="Pfam" id="PF04937">
    <property type="entry name" value="DUF659"/>
    <property type="match status" value="1"/>
</dbReference>
<evidence type="ECO:0000313" key="2">
    <source>
        <dbReference type="Proteomes" id="UP001652623"/>
    </source>
</evidence>
<keyword evidence="2" id="KW-1185">Reference proteome</keyword>
<accession>A0ABM4AES3</accession>
<dbReference type="GeneID" id="132804569"/>
<feature type="domain" description="DUF659" evidence="1">
    <location>
        <begin position="158"/>
        <end position="238"/>
    </location>
</feature>
<organism evidence="2 3">
    <name type="scientific">Ziziphus jujuba</name>
    <name type="common">Chinese jujube</name>
    <name type="synonym">Ziziphus sativa</name>
    <dbReference type="NCBI Taxonomy" id="326968"/>
    <lineage>
        <taxon>Eukaryota</taxon>
        <taxon>Viridiplantae</taxon>
        <taxon>Streptophyta</taxon>
        <taxon>Embryophyta</taxon>
        <taxon>Tracheophyta</taxon>
        <taxon>Spermatophyta</taxon>
        <taxon>Magnoliopsida</taxon>
        <taxon>eudicotyledons</taxon>
        <taxon>Gunneridae</taxon>
        <taxon>Pentapetalae</taxon>
        <taxon>rosids</taxon>
        <taxon>fabids</taxon>
        <taxon>Rosales</taxon>
        <taxon>Rhamnaceae</taxon>
        <taxon>Paliureae</taxon>
        <taxon>Ziziphus</taxon>
    </lineage>
</organism>
<sequence>MASGGSKHDPTWEHGFPIEGNKSGTICKYYNRVMKSGQVTRLKYHCSGIDPSHNVQPCGQVPPEIKKFIIDLLKGKQQRKIKKANRMEEIRADLRGQLHAETYDEDDDDIAYPPWMDPYEKNDYREAICASKQSEWERSHLHKVRYQAEGGESSSHAKPTDHKYIYEQLKKIILEVGKKNVVQIVTDNGSAFVKAGKKLMEDYNLYWTSCAAHYIDLMFEDIGKNENVAIVIKQARAITTYIYNHNWLLAKMRETCKCDIIRPGFTRFATNYLALDSLVRKKVGL</sequence>
<dbReference type="InterPro" id="IPR012337">
    <property type="entry name" value="RNaseH-like_sf"/>
</dbReference>
<evidence type="ECO:0000259" key="1">
    <source>
        <dbReference type="Pfam" id="PF04937"/>
    </source>
</evidence>
<gene>
    <name evidence="3" type="primary">LOC132804569</name>
</gene>
<proteinExistence type="predicted"/>